<keyword evidence="3" id="KW-1185">Reference proteome</keyword>
<sequence>LDKLRPERCEKPCCLSSELFIHGNAIHCCGCRISYVAALIPHPTGRKCHTGCLKKNRREIRFSATTAQSFLHSTGAHAVGDTHPLTHFATPVVMNVLLVVSLCCYISFHVHKTRCDCRTFTVVFAGVDMNVPDSQLPCSPNKVVYPSSACSTLGSP</sequence>
<comment type="caution">
    <text evidence="2">The sequence shown here is derived from an EMBL/GenBank/DDBJ whole genome shotgun (WGS) entry which is preliminary data.</text>
</comment>
<feature type="transmembrane region" description="Helical" evidence="1">
    <location>
        <begin position="88"/>
        <end position="108"/>
    </location>
</feature>
<name>A0A0B2VG57_TOXCA</name>
<feature type="non-terminal residue" evidence="2">
    <location>
        <position position="1"/>
    </location>
</feature>
<gene>
    <name evidence="2" type="ORF">Tcan_00249</name>
</gene>
<keyword evidence="1" id="KW-0472">Membrane</keyword>
<proteinExistence type="predicted"/>
<reference evidence="2 3" key="1">
    <citation type="submission" date="2014-11" db="EMBL/GenBank/DDBJ databases">
        <title>Genetic blueprint of the zoonotic pathogen Toxocara canis.</title>
        <authorList>
            <person name="Zhu X.-Q."/>
            <person name="Korhonen P.K."/>
            <person name="Cai H."/>
            <person name="Young N.D."/>
            <person name="Nejsum P."/>
            <person name="von Samson-Himmelstjerna G."/>
            <person name="Boag P.R."/>
            <person name="Tan P."/>
            <person name="Li Q."/>
            <person name="Min J."/>
            <person name="Yang Y."/>
            <person name="Wang X."/>
            <person name="Fang X."/>
            <person name="Hall R.S."/>
            <person name="Hofmann A."/>
            <person name="Sternberg P.W."/>
            <person name="Jex A.R."/>
            <person name="Gasser R.B."/>
        </authorList>
    </citation>
    <scope>NUCLEOTIDE SEQUENCE [LARGE SCALE GENOMIC DNA]</scope>
    <source>
        <strain evidence="2">PN_DK_2014</strain>
    </source>
</reference>
<organism evidence="2 3">
    <name type="scientific">Toxocara canis</name>
    <name type="common">Canine roundworm</name>
    <dbReference type="NCBI Taxonomy" id="6265"/>
    <lineage>
        <taxon>Eukaryota</taxon>
        <taxon>Metazoa</taxon>
        <taxon>Ecdysozoa</taxon>
        <taxon>Nematoda</taxon>
        <taxon>Chromadorea</taxon>
        <taxon>Rhabditida</taxon>
        <taxon>Spirurina</taxon>
        <taxon>Ascaridomorpha</taxon>
        <taxon>Ascaridoidea</taxon>
        <taxon>Toxocaridae</taxon>
        <taxon>Toxocara</taxon>
    </lineage>
</organism>
<dbReference type="Proteomes" id="UP000031036">
    <property type="component" value="Unassembled WGS sequence"/>
</dbReference>
<accession>A0A0B2VG57</accession>
<protein>
    <submittedName>
        <fullName evidence="2">Uncharacterized protein</fullName>
    </submittedName>
</protein>
<evidence type="ECO:0000313" key="3">
    <source>
        <dbReference type="Proteomes" id="UP000031036"/>
    </source>
</evidence>
<dbReference type="EMBL" id="JPKZ01001342">
    <property type="protein sequence ID" value="KHN82516.1"/>
    <property type="molecule type" value="Genomic_DNA"/>
</dbReference>
<evidence type="ECO:0000313" key="2">
    <source>
        <dbReference type="EMBL" id="KHN82516.1"/>
    </source>
</evidence>
<keyword evidence="1" id="KW-1133">Transmembrane helix</keyword>
<keyword evidence="1" id="KW-0812">Transmembrane</keyword>
<evidence type="ECO:0000256" key="1">
    <source>
        <dbReference type="SAM" id="Phobius"/>
    </source>
</evidence>
<dbReference type="AlphaFoldDB" id="A0A0B2VG57"/>